<dbReference type="KEGG" id="kre:GWK63_08585"/>
<sequence>MAPALPIIFMHGWAFDPTVWEQTRAALGPMETRCLDFGFFSPRADLDLPARPYVGVGHSLGALWLLRHHGPHCRGLLLINGFSRFGAGPDFADGISPRIIARMRTGLRHAPEGMLRTFRQRAGIDTPVPPHIACDRLEQGLAALMDMDCRPDLRHAPCPVNVMAGTHDAIAPPGLTRACFPPHGPVPTRWLDAGHLLPLTHAADCARAITDLTRRIPPP</sequence>
<dbReference type="SUPFAM" id="SSF53474">
    <property type="entry name" value="alpha/beta-Hydrolases"/>
    <property type="match status" value="1"/>
</dbReference>
<evidence type="ECO:0000313" key="2">
    <source>
        <dbReference type="EMBL" id="QIP35510.1"/>
    </source>
</evidence>
<keyword evidence="3" id="KW-1185">Reference proteome</keyword>
<accession>A0A181CB32</accession>
<dbReference type="Pfam" id="PF12697">
    <property type="entry name" value="Abhydrolase_6"/>
    <property type="match status" value="1"/>
</dbReference>
<dbReference type="Gene3D" id="3.40.50.1820">
    <property type="entry name" value="alpha/beta hydrolase"/>
    <property type="match status" value="1"/>
</dbReference>
<proteinExistence type="predicted"/>
<dbReference type="EMBL" id="CP050139">
    <property type="protein sequence ID" value="QIP35510.1"/>
    <property type="molecule type" value="Genomic_DNA"/>
</dbReference>
<evidence type="ECO:0000259" key="1">
    <source>
        <dbReference type="Pfam" id="PF12697"/>
    </source>
</evidence>
<feature type="domain" description="AB hydrolase-1" evidence="1">
    <location>
        <begin position="8"/>
        <end position="208"/>
    </location>
</feature>
<keyword evidence="2" id="KW-0378">Hydrolase</keyword>
<protein>
    <submittedName>
        <fullName evidence="2">Alpha/beta hydrolase</fullName>
    </submittedName>
</protein>
<dbReference type="RefSeq" id="WP_007400527.1">
    <property type="nucleotide sequence ID" value="NZ_CALMTF010000112.1"/>
</dbReference>
<evidence type="ECO:0000313" key="3">
    <source>
        <dbReference type="Proteomes" id="UP000502533"/>
    </source>
</evidence>
<organism evidence="2 3">
    <name type="scientific">Komagataeibacter rhaeticus</name>
    <dbReference type="NCBI Taxonomy" id="215221"/>
    <lineage>
        <taxon>Bacteria</taxon>
        <taxon>Pseudomonadati</taxon>
        <taxon>Pseudomonadota</taxon>
        <taxon>Alphaproteobacteria</taxon>
        <taxon>Acetobacterales</taxon>
        <taxon>Acetobacteraceae</taxon>
        <taxon>Komagataeibacter</taxon>
    </lineage>
</organism>
<gene>
    <name evidence="2" type="ORF">GWK63_08585</name>
</gene>
<dbReference type="AlphaFoldDB" id="A0A181CB32"/>
<dbReference type="InterPro" id="IPR000073">
    <property type="entry name" value="AB_hydrolase_1"/>
</dbReference>
<dbReference type="GO" id="GO:0016787">
    <property type="term" value="F:hydrolase activity"/>
    <property type="evidence" value="ECO:0007669"/>
    <property type="project" value="UniProtKB-KW"/>
</dbReference>
<name>A0A181CB32_9PROT</name>
<reference evidence="2 3" key="1">
    <citation type="submission" date="2020-03" db="EMBL/GenBank/DDBJ databases">
        <title>Isolation of cellulose-producing strains, genome characterization and application of the synthesized cellulose films as an economical and sustainable material for piezoelectric sensor construction.</title>
        <authorList>
            <person name="Mangayil R.K."/>
        </authorList>
    </citation>
    <scope>NUCLEOTIDE SEQUENCE [LARGE SCALE GENOMIC DNA]</scope>
    <source>
        <strain evidence="2 3">ENS 9a1a</strain>
    </source>
</reference>
<dbReference type="Proteomes" id="UP000502533">
    <property type="component" value="Chromosome"/>
</dbReference>
<dbReference type="GeneID" id="85022209"/>
<dbReference type="InterPro" id="IPR029058">
    <property type="entry name" value="AB_hydrolase_fold"/>
</dbReference>